<comment type="similarity">
    <text evidence="12">Belongs to the cytochrome b561 family.</text>
</comment>
<dbReference type="GO" id="GO:0022904">
    <property type="term" value="P:respiratory electron transport chain"/>
    <property type="evidence" value="ECO:0007669"/>
    <property type="project" value="InterPro"/>
</dbReference>
<evidence type="ECO:0000256" key="10">
    <source>
        <dbReference type="ARBA" id="ARBA00023004"/>
    </source>
</evidence>
<dbReference type="PANTHER" id="PTHR30529">
    <property type="entry name" value="CYTOCHROME B561"/>
    <property type="match status" value="1"/>
</dbReference>
<gene>
    <name evidence="15" type="ORF">D3870_15565</name>
</gene>
<dbReference type="InterPro" id="IPR016174">
    <property type="entry name" value="Di-haem_cyt_TM"/>
</dbReference>
<comment type="cofactor">
    <cofactor evidence="1">
        <name>heme b</name>
        <dbReference type="ChEBI" id="CHEBI:60344"/>
    </cofactor>
</comment>
<organism evidence="15 16">
    <name type="scientific">Noviherbaspirillum cavernae</name>
    <dbReference type="NCBI Taxonomy" id="2320862"/>
    <lineage>
        <taxon>Bacteria</taxon>
        <taxon>Pseudomonadati</taxon>
        <taxon>Pseudomonadota</taxon>
        <taxon>Betaproteobacteria</taxon>
        <taxon>Burkholderiales</taxon>
        <taxon>Oxalobacteraceae</taxon>
        <taxon>Noviherbaspirillum</taxon>
    </lineage>
</organism>
<feature type="transmembrane region" description="Helical" evidence="13">
    <location>
        <begin position="43"/>
        <end position="67"/>
    </location>
</feature>
<evidence type="ECO:0000256" key="13">
    <source>
        <dbReference type="SAM" id="Phobius"/>
    </source>
</evidence>
<evidence type="ECO:0000313" key="15">
    <source>
        <dbReference type="EMBL" id="RJG08116.1"/>
    </source>
</evidence>
<evidence type="ECO:0000256" key="9">
    <source>
        <dbReference type="ARBA" id="ARBA00022989"/>
    </source>
</evidence>
<sequence length="176" mass="20167">MHARHSLPTVVLHWTIAALIIGLLVLGYYMVGIPRNTPERAFYFNLHKSLGVLVAVLILARIVWRFYDTEPPLPGSMPKWEVHAAQWGHHALYLCMVLVPLTGYISSSFNKYGVKFFGIALPSWGWEDKPLRDLFAGMHYILAWAFAALILIHVLAALKHVLLNRDRIFQRMLPRL</sequence>
<evidence type="ECO:0000256" key="1">
    <source>
        <dbReference type="ARBA" id="ARBA00001970"/>
    </source>
</evidence>
<keyword evidence="9 13" id="KW-1133">Transmembrane helix</keyword>
<keyword evidence="10" id="KW-0408">Iron</keyword>
<evidence type="ECO:0000259" key="14">
    <source>
        <dbReference type="Pfam" id="PF01292"/>
    </source>
</evidence>
<dbReference type="SUPFAM" id="SSF81342">
    <property type="entry name" value="Transmembrane di-heme cytochromes"/>
    <property type="match status" value="1"/>
</dbReference>
<feature type="transmembrane region" description="Helical" evidence="13">
    <location>
        <begin position="112"/>
        <end position="127"/>
    </location>
</feature>
<dbReference type="InterPro" id="IPR052168">
    <property type="entry name" value="Cytochrome_b561_oxidase"/>
</dbReference>
<reference evidence="15 16" key="1">
    <citation type="submission" date="2018-09" db="EMBL/GenBank/DDBJ databases">
        <authorList>
            <person name="Zhu H."/>
        </authorList>
    </citation>
    <scope>NUCLEOTIDE SEQUENCE [LARGE SCALE GENOMIC DNA]</scope>
    <source>
        <strain evidence="15 16">K2R10-39</strain>
    </source>
</reference>
<evidence type="ECO:0000256" key="5">
    <source>
        <dbReference type="ARBA" id="ARBA00022617"/>
    </source>
</evidence>
<keyword evidence="7" id="KW-0479">Metal-binding</keyword>
<feature type="transmembrane region" description="Helical" evidence="13">
    <location>
        <begin position="139"/>
        <end position="162"/>
    </location>
</feature>
<accession>A0A418X6U6</accession>
<protein>
    <submittedName>
        <fullName evidence="15">Cytochrome b</fullName>
    </submittedName>
</protein>
<dbReference type="GO" id="GO:0046872">
    <property type="term" value="F:metal ion binding"/>
    <property type="evidence" value="ECO:0007669"/>
    <property type="project" value="UniProtKB-KW"/>
</dbReference>
<evidence type="ECO:0000256" key="12">
    <source>
        <dbReference type="ARBA" id="ARBA00037975"/>
    </source>
</evidence>
<evidence type="ECO:0000256" key="11">
    <source>
        <dbReference type="ARBA" id="ARBA00023136"/>
    </source>
</evidence>
<feature type="transmembrane region" description="Helical" evidence="13">
    <location>
        <begin position="12"/>
        <end position="31"/>
    </location>
</feature>
<evidence type="ECO:0000256" key="6">
    <source>
        <dbReference type="ARBA" id="ARBA00022692"/>
    </source>
</evidence>
<evidence type="ECO:0000256" key="8">
    <source>
        <dbReference type="ARBA" id="ARBA00022982"/>
    </source>
</evidence>
<keyword evidence="11 13" id="KW-0472">Membrane</keyword>
<feature type="transmembrane region" description="Helical" evidence="13">
    <location>
        <begin position="87"/>
        <end position="105"/>
    </location>
</feature>
<dbReference type="GO" id="GO:0005886">
    <property type="term" value="C:plasma membrane"/>
    <property type="evidence" value="ECO:0007669"/>
    <property type="project" value="UniProtKB-SubCell"/>
</dbReference>
<keyword evidence="3" id="KW-0813">Transport</keyword>
<dbReference type="EMBL" id="QYUN01000002">
    <property type="protein sequence ID" value="RJG08116.1"/>
    <property type="molecule type" value="Genomic_DNA"/>
</dbReference>
<dbReference type="GO" id="GO:0009055">
    <property type="term" value="F:electron transfer activity"/>
    <property type="evidence" value="ECO:0007669"/>
    <property type="project" value="InterPro"/>
</dbReference>
<proteinExistence type="inferred from homology"/>
<dbReference type="Pfam" id="PF01292">
    <property type="entry name" value="Ni_hydr_CYTB"/>
    <property type="match status" value="1"/>
</dbReference>
<comment type="subcellular location">
    <subcellularLocation>
        <location evidence="2">Cell membrane</location>
        <topology evidence="2">Multi-pass membrane protein</topology>
    </subcellularLocation>
</comment>
<evidence type="ECO:0000256" key="2">
    <source>
        <dbReference type="ARBA" id="ARBA00004651"/>
    </source>
</evidence>
<dbReference type="GO" id="GO:0020037">
    <property type="term" value="F:heme binding"/>
    <property type="evidence" value="ECO:0007669"/>
    <property type="project" value="TreeGrafter"/>
</dbReference>
<evidence type="ECO:0000256" key="3">
    <source>
        <dbReference type="ARBA" id="ARBA00022448"/>
    </source>
</evidence>
<dbReference type="InterPro" id="IPR011577">
    <property type="entry name" value="Cyt_b561_bac/Ni-Hgenase"/>
</dbReference>
<dbReference type="PANTHER" id="PTHR30529:SF1">
    <property type="entry name" value="CYTOCHROME B561 HOMOLOG 2"/>
    <property type="match status" value="1"/>
</dbReference>
<comment type="caution">
    <text evidence="15">The sequence shown here is derived from an EMBL/GenBank/DDBJ whole genome shotgun (WGS) entry which is preliminary data.</text>
</comment>
<evidence type="ECO:0000256" key="4">
    <source>
        <dbReference type="ARBA" id="ARBA00022475"/>
    </source>
</evidence>
<keyword evidence="6 13" id="KW-0812">Transmembrane</keyword>
<feature type="domain" description="Cytochrome b561 bacterial/Ni-hydrogenase" evidence="14">
    <location>
        <begin position="4"/>
        <end position="174"/>
    </location>
</feature>
<keyword evidence="5" id="KW-0349">Heme</keyword>
<evidence type="ECO:0000256" key="7">
    <source>
        <dbReference type="ARBA" id="ARBA00022723"/>
    </source>
</evidence>
<dbReference type="OrthoDB" id="8536275at2"/>
<keyword evidence="8" id="KW-0249">Electron transport</keyword>
<dbReference type="Gene3D" id="1.20.950.20">
    <property type="entry name" value="Transmembrane di-heme cytochromes, Chain C"/>
    <property type="match status" value="1"/>
</dbReference>
<dbReference type="AlphaFoldDB" id="A0A418X6U6"/>
<dbReference type="Proteomes" id="UP000285190">
    <property type="component" value="Unassembled WGS sequence"/>
</dbReference>
<name>A0A418X6U6_9BURK</name>
<evidence type="ECO:0000313" key="16">
    <source>
        <dbReference type="Proteomes" id="UP000285190"/>
    </source>
</evidence>
<keyword evidence="4" id="KW-1003">Cell membrane</keyword>
<keyword evidence="16" id="KW-1185">Reference proteome</keyword>